<dbReference type="InterPro" id="IPR023393">
    <property type="entry name" value="START-like_dom_sf"/>
</dbReference>
<gene>
    <name evidence="1" type="ORF">PQ472_01545</name>
</gene>
<sequence>MRIELTLAVPAEYFFNSLVESALYDIETCTGQQLSVPRLKSYHYRKMMPNGRLAHYHITACSQDKHYSYEMRSGNRIWTVDYTLVDDGSGSRLVYKEDMHSRSQRSQSNDRVAGWVFGWMRKRRFKKMAHAIEAEYAKQLRAANLN</sequence>
<dbReference type="Pfam" id="PF11687">
    <property type="entry name" value="DUF3284"/>
    <property type="match status" value="1"/>
</dbReference>
<dbReference type="Proteomes" id="UP001220377">
    <property type="component" value="Chromosome"/>
</dbReference>
<name>A0ABY7WUX5_9LACO</name>
<evidence type="ECO:0000313" key="1">
    <source>
        <dbReference type="EMBL" id="WDF82955.1"/>
    </source>
</evidence>
<protein>
    <submittedName>
        <fullName evidence="1">DUF3284 domain-containing protein</fullName>
    </submittedName>
</protein>
<dbReference type="SUPFAM" id="SSF55961">
    <property type="entry name" value="Bet v1-like"/>
    <property type="match status" value="1"/>
</dbReference>
<reference evidence="1 2" key="1">
    <citation type="submission" date="2023-02" db="EMBL/GenBank/DDBJ databases">
        <title>Genome sequence of Lacticaseibacillus sp. KACC 23028.</title>
        <authorList>
            <person name="Kim S."/>
            <person name="Heo J."/>
            <person name="Kwon S.-W."/>
        </authorList>
    </citation>
    <scope>NUCLEOTIDE SEQUENCE [LARGE SCALE GENOMIC DNA]</scope>
    <source>
        <strain evidence="1 2">KACC 23028</strain>
    </source>
</reference>
<evidence type="ECO:0000313" key="2">
    <source>
        <dbReference type="Proteomes" id="UP001220377"/>
    </source>
</evidence>
<accession>A0ABY7WUX5</accession>
<dbReference type="Gene3D" id="3.30.530.20">
    <property type="match status" value="1"/>
</dbReference>
<organism evidence="1 2">
    <name type="scientific">Lacticaseibacillus pabuli</name>
    <dbReference type="NCBI Taxonomy" id="3025672"/>
    <lineage>
        <taxon>Bacteria</taxon>
        <taxon>Bacillati</taxon>
        <taxon>Bacillota</taxon>
        <taxon>Bacilli</taxon>
        <taxon>Lactobacillales</taxon>
        <taxon>Lactobacillaceae</taxon>
        <taxon>Lacticaseibacillus</taxon>
    </lineage>
</organism>
<dbReference type="RefSeq" id="WP_274260759.1">
    <property type="nucleotide sequence ID" value="NZ_CP117884.1"/>
</dbReference>
<dbReference type="EMBL" id="CP117884">
    <property type="protein sequence ID" value="WDF82955.1"/>
    <property type="molecule type" value="Genomic_DNA"/>
</dbReference>
<dbReference type="InterPro" id="IPR021701">
    <property type="entry name" value="DUF3284"/>
</dbReference>
<proteinExistence type="predicted"/>
<keyword evidence="2" id="KW-1185">Reference proteome</keyword>